<sequence>MAMGIEAILDNVTLGVILMDDLSLCIAARGELREPDALRIADLLEGAGVKADKSGEIKYGDGERYLQFHHTTTFTLAILKTANVSPPPSSHESSSLSTIKQASTLIP</sequence>
<evidence type="ECO:0000256" key="1">
    <source>
        <dbReference type="SAM" id="MobiDB-lite"/>
    </source>
</evidence>
<evidence type="ECO:0000313" key="2">
    <source>
        <dbReference type="EMBL" id="KAF9513547.1"/>
    </source>
</evidence>
<reference evidence="2" key="1">
    <citation type="journal article" date="2020" name="Nat. Commun.">
        <title>Large-scale genome sequencing of mycorrhizal fungi provides insights into the early evolution of symbiotic traits.</title>
        <authorList>
            <person name="Miyauchi S."/>
            <person name="Kiss E."/>
            <person name="Kuo A."/>
            <person name="Drula E."/>
            <person name="Kohler A."/>
            <person name="Sanchez-Garcia M."/>
            <person name="Morin E."/>
            <person name="Andreopoulos B."/>
            <person name="Barry K.W."/>
            <person name="Bonito G."/>
            <person name="Buee M."/>
            <person name="Carver A."/>
            <person name="Chen C."/>
            <person name="Cichocki N."/>
            <person name="Clum A."/>
            <person name="Culley D."/>
            <person name="Crous P.W."/>
            <person name="Fauchery L."/>
            <person name="Girlanda M."/>
            <person name="Hayes R.D."/>
            <person name="Keri Z."/>
            <person name="LaButti K."/>
            <person name="Lipzen A."/>
            <person name="Lombard V."/>
            <person name="Magnuson J."/>
            <person name="Maillard F."/>
            <person name="Murat C."/>
            <person name="Nolan M."/>
            <person name="Ohm R.A."/>
            <person name="Pangilinan J."/>
            <person name="Pereira M.F."/>
            <person name="Perotto S."/>
            <person name="Peter M."/>
            <person name="Pfister S."/>
            <person name="Riley R."/>
            <person name="Sitrit Y."/>
            <person name="Stielow J.B."/>
            <person name="Szollosi G."/>
            <person name="Zifcakova L."/>
            <person name="Stursova M."/>
            <person name="Spatafora J.W."/>
            <person name="Tedersoo L."/>
            <person name="Vaario L.M."/>
            <person name="Yamada A."/>
            <person name="Yan M."/>
            <person name="Wang P."/>
            <person name="Xu J."/>
            <person name="Bruns T."/>
            <person name="Baldrian P."/>
            <person name="Vilgalys R."/>
            <person name="Dunand C."/>
            <person name="Henrissat B."/>
            <person name="Grigoriev I.V."/>
            <person name="Hibbett D."/>
            <person name="Nagy L.G."/>
            <person name="Martin F.M."/>
        </authorList>
    </citation>
    <scope>NUCLEOTIDE SEQUENCE</scope>
    <source>
        <strain evidence="2">UP504</strain>
    </source>
</reference>
<keyword evidence="3" id="KW-1185">Reference proteome</keyword>
<evidence type="ECO:0000313" key="3">
    <source>
        <dbReference type="Proteomes" id="UP000886523"/>
    </source>
</evidence>
<gene>
    <name evidence="2" type="ORF">BS47DRAFT_965432</name>
</gene>
<organism evidence="2 3">
    <name type="scientific">Hydnum rufescens UP504</name>
    <dbReference type="NCBI Taxonomy" id="1448309"/>
    <lineage>
        <taxon>Eukaryota</taxon>
        <taxon>Fungi</taxon>
        <taxon>Dikarya</taxon>
        <taxon>Basidiomycota</taxon>
        <taxon>Agaricomycotina</taxon>
        <taxon>Agaricomycetes</taxon>
        <taxon>Cantharellales</taxon>
        <taxon>Hydnaceae</taxon>
        <taxon>Hydnum</taxon>
    </lineage>
</organism>
<dbReference type="EMBL" id="MU128971">
    <property type="protein sequence ID" value="KAF9513547.1"/>
    <property type="molecule type" value="Genomic_DNA"/>
</dbReference>
<dbReference type="Proteomes" id="UP000886523">
    <property type="component" value="Unassembled WGS sequence"/>
</dbReference>
<dbReference type="OrthoDB" id="10596997at2759"/>
<feature type="compositionally biased region" description="Polar residues" evidence="1">
    <location>
        <begin position="98"/>
        <end position="107"/>
    </location>
</feature>
<comment type="caution">
    <text evidence="2">The sequence shown here is derived from an EMBL/GenBank/DDBJ whole genome shotgun (WGS) entry which is preliminary data.</text>
</comment>
<dbReference type="AlphaFoldDB" id="A0A9P6DTS9"/>
<accession>A0A9P6DTS9</accession>
<name>A0A9P6DTS9_9AGAM</name>
<feature type="region of interest" description="Disordered" evidence="1">
    <location>
        <begin position="83"/>
        <end position="107"/>
    </location>
</feature>
<protein>
    <submittedName>
        <fullName evidence="2">Uncharacterized protein</fullName>
    </submittedName>
</protein>
<proteinExistence type="predicted"/>